<dbReference type="KEGG" id="fku:FGKAn22_09040"/>
<feature type="signal peptide" evidence="1">
    <location>
        <begin position="1"/>
        <end position="24"/>
    </location>
</feature>
<accession>A0AAN1SYW6</accession>
<dbReference type="InterPro" id="IPR007893">
    <property type="entry name" value="Spore_coat_U/FanG"/>
</dbReference>
<organism evidence="3 4">
    <name type="scientific">Ferrigenium kumadai</name>
    <dbReference type="NCBI Taxonomy" id="1682490"/>
    <lineage>
        <taxon>Bacteria</taxon>
        <taxon>Pseudomonadati</taxon>
        <taxon>Pseudomonadota</taxon>
        <taxon>Betaproteobacteria</taxon>
        <taxon>Nitrosomonadales</taxon>
        <taxon>Gallionellaceae</taxon>
        <taxon>Ferrigenium</taxon>
    </lineage>
</organism>
<dbReference type="AlphaFoldDB" id="A0AAN1SYW6"/>
<dbReference type="Proteomes" id="UP001319121">
    <property type="component" value="Chromosome"/>
</dbReference>
<evidence type="ECO:0000256" key="1">
    <source>
        <dbReference type="SAM" id="SignalP"/>
    </source>
</evidence>
<sequence>MKKPLIRLTALALIFSLTGAPAYAVTETATFNVTATVPTSCSVTAGNNLDFGNYTGTADVDGATHIHVTCTNGGSYTVGLDYGAHPTGTQRKLDSDTTAGNFLNYELYSDAGRTTPWGNDASSWVAGTGTGSEQTLDVYGRIPTGQTPPIAGTYHDVITVTVTF</sequence>
<evidence type="ECO:0000313" key="4">
    <source>
        <dbReference type="Proteomes" id="UP001319121"/>
    </source>
</evidence>
<feature type="chain" id="PRO_5042920065" evidence="1">
    <location>
        <begin position="25"/>
        <end position="164"/>
    </location>
</feature>
<dbReference type="SMART" id="SM00972">
    <property type="entry name" value="SCPU"/>
    <property type="match status" value="1"/>
</dbReference>
<keyword evidence="1" id="KW-0732">Signal</keyword>
<dbReference type="Pfam" id="PF05229">
    <property type="entry name" value="SCPU"/>
    <property type="match status" value="1"/>
</dbReference>
<dbReference type="EMBL" id="AP019536">
    <property type="protein sequence ID" value="BBI99211.1"/>
    <property type="molecule type" value="Genomic_DNA"/>
</dbReference>
<reference evidence="3 4" key="1">
    <citation type="submission" date="2019-03" db="EMBL/GenBank/DDBJ databases">
        <title>Complete genome sequence of Ferrigenium kumadai strain An22, a microaerophilic iron-oxidizing bacterium isolated from a paddy field soil.</title>
        <authorList>
            <person name="Watanabe T."/>
            <person name="Asakawa S."/>
        </authorList>
    </citation>
    <scope>NUCLEOTIDE SEQUENCE [LARGE SCALE GENOMIC DNA]</scope>
    <source>
        <strain evidence="3 4">An22</strain>
    </source>
</reference>
<gene>
    <name evidence="3" type="ORF">FGKAn22_09040</name>
</gene>
<dbReference type="RefSeq" id="WP_212786802.1">
    <property type="nucleotide sequence ID" value="NZ_AP019536.1"/>
</dbReference>
<evidence type="ECO:0000259" key="2">
    <source>
        <dbReference type="Pfam" id="PF05229"/>
    </source>
</evidence>
<keyword evidence="4" id="KW-1185">Reference proteome</keyword>
<name>A0AAN1SYW6_9PROT</name>
<dbReference type="PANTHER" id="PTHR37089">
    <property type="entry name" value="PROTEIN U-RELATED"/>
    <property type="match status" value="1"/>
</dbReference>
<feature type="domain" description="Spore coat protein U/FanG" evidence="2">
    <location>
        <begin position="28"/>
        <end position="161"/>
    </location>
</feature>
<evidence type="ECO:0000313" key="3">
    <source>
        <dbReference type="EMBL" id="BBI99211.1"/>
    </source>
</evidence>
<dbReference type="InterPro" id="IPR053167">
    <property type="entry name" value="Spore_coat_component"/>
</dbReference>
<protein>
    <submittedName>
        <fullName evidence="3">Biofilm synthesis protein</fullName>
    </submittedName>
</protein>
<proteinExistence type="predicted"/>